<feature type="compositionally biased region" description="Basic and acidic residues" evidence="1">
    <location>
        <begin position="97"/>
        <end position="145"/>
    </location>
</feature>
<feature type="region of interest" description="Disordered" evidence="1">
    <location>
        <begin position="97"/>
        <end position="168"/>
    </location>
</feature>
<evidence type="ECO:0000256" key="1">
    <source>
        <dbReference type="SAM" id="MobiDB-lite"/>
    </source>
</evidence>
<feature type="region of interest" description="Disordered" evidence="1">
    <location>
        <begin position="292"/>
        <end position="320"/>
    </location>
</feature>
<sequence>MPWFKIDDSAHSHPKFVRAGNAALGLWMRCGAYSAQHLLEGWVPKEIVKPFNGTAAQVRKLIEAGLWHAAGHDCPRCPQPPVGDYLMHDFLEGGRNASRDQVEASRRAAADRAAKSRARGAEAKRDSNRARNESDSHSFRARNEPHFSGSAAGQEGLSQRTPLDSVTPSQAMPLKSLQARGPEQAPQAVQIPDWAQPLIDALGRRNISVSWARLSSMQWIAIQELIKKRGVDRLAAVAASRWNPRDPIKFASLLLTIWLEHPDPSTGSQSPSPAPAALPDWCKHPDCDEISRTRETEDDRGIRSLTRCPDCHPDRKGRAA</sequence>
<feature type="compositionally biased region" description="Basic and acidic residues" evidence="1">
    <location>
        <begin position="292"/>
        <end position="302"/>
    </location>
</feature>
<reference evidence="2 3" key="1">
    <citation type="submission" date="2020-08" db="EMBL/GenBank/DDBJ databases">
        <title>Genomic Encyclopedia of Type Strains, Phase III (KMG-III): the genomes of soil and plant-associated and newly described type strains.</title>
        <authorList>
            <person name="Whitman W."/>
        </authorList>
    </citation>
    <scope>NUCLEOTIDE SEQUENCE [LARGE SCALE GENOMIC DNA]</scope>
    <source>
        <strain evidence="2 3">CECT 3266</strain>
    </source>
</reference>
<accession>A0A7W7LNR9</accession>
<evidence type="ECO:0000313" key="3">
    <source>
        <dbReference type="Proteomes" id="UP000556084"/>
    </source>
</evidence>
<dbReference type="EMBL" id="JACHJH010000003">
    <property type="protein sequence ID" value="MBB4893504.1"/>
    <property type="molecule type" value="Genomic_DNA"/>
</dbReference>
<gene>
    <name evidence="2" type="ORF">FHS39_002535</name>
</gene>
<dbReference type="AlphaFoldDB" id="A0A7W7LNR9"/>
<dbReference type="Proteomes" id="UP000556084">
    <property type="component" value="Unassembled WGS sequence"/>
</dbReference>
<name>A0A7W7LNR9_9ACTN</name>
<dbReference type="RefSeq" id="WP_184349343.1">
    <property type="nucleotide sequence ID" value="NZ_JACHJH010000003.1"/>
</dbReference>
<feature type="compositionally biased region" description="Basic and acidic residues" evidence="1">
    <location>
        <begin position="309"/>
        <end position="320"/>
    </location>
</feature>
<proteinExistence type="predicted"/>
<evidence type="ECO:0000313" key="2">
    <source>
        <dbReference type="EMBL" id="MBB4893504.1"/>
    </source>
</evidence>
<organism evidence="2 3">
    <name type="scientific">Streptomyces olivoverticillatus</name>
    <dbReference type="NCBI Taxonomy" id="66427"/>
    <lineage>
        <taxon>Bacteria</taxon>
        <taxon>Bacillati</taxon>
        <taxon>Actinomycetota</taxon>
        <taxon>Actinomycetes</taxon>
        <taxon>Kitasatosporales</taxon>
        <taxon>Streptomycetaceae</taxon>
        <taxon>Streptomyces</taxon>
    </lineage>
</organism>
<protein>
    <submittedName>
        <fullName evidence="2">Uncharacterized protein</fullName>
    </submittedName>
</protein>
<keyword evidence="3" id="KW-1185">Reference proteome</keyword>
<comment type="caution">
    <text evidence="2">The sequence shown here is derived from an EMBL/GenBank/DDBJ whole genome shotgun (WGS) entry which is preliminary data.</text>
</comment>
<feature type="compositionally biased region" description="Polar residues" evidence="1">
    <location>
        <begin position="156"/>
        <end position="168"/>
    </location>
</feature>